<feature type="compositionally biased region" description="Pro residues" evidence="1">
    <location>
        <begin position="162"/>
        <end position="187"/>
    </location>
</feature>
<protein>
    <submittedName>
        <fullName evidence="4">Uncharacterized protein</fullName>
    </submittedName>
</protein>
<sequence>MLRTTGTRTLLAVLAATTSLLLGFPAFAGEPEPTPSGEPEGKLSISVSATEASAKAGTPVAITATLNATGGTVTKARITGARVTGGSVSGQCRTGCTLGNLTDPQTVAFVVSVPSDVRKSRVVTLRVSAASATGTVTDSASVSFVPKIVKLPGKPGERKSYPTPPKPPVKLPSPKAPKAPPPNPNPQALPFQRLPGNKVQLPQVAPGQNPQVAQQMSLGPTAHLTAASDDPVDVLGVLASVQGAWLAVLLGTVIAVFLRARRTLKLATVPAPRRRPKSAKQASSPRAPKPQLPRLPKRRREPRSGPRSFLGFSIRLR</sequence>
<keyword evidence="2" id="KW-1133">Transmembrane helix</keyword>
<evidence type="ECO:0000256" key="1">
    <source>
        <dbReference type="SAM" id="MobiDB-lite"/>
    </source>
</evidence>
<comment type="caution">
    <text evidence="4">The sequence shown here is derived from an EMBL/GenBank/DDBJ whole genome shotgun (WGS) entry which is preliminary data.</text>
</comment>
<evidence type="ECO:0000313" key="5">
    <source>
        <dbReference type="Proteomes" id="UP000468735"/>
    </source>
</evidence>
<evidence type="ECO:0000256" key="3">
    <source>
        <dbReference type="SAM" id="SignalP"/>
    </source>
</evidence>
<evidence type="ECO:0000256" key="2">
    <source>
        <dbReference type="SAM" id="Phobius"/>
    </source>
</evidence>
<feature type="signal peptide" evidence="3">
    <location>
        <begin position="1"/>
        <end position="28"/>
    </location>
</feature>
<dbReference type="EMBL" id="WBMT01000012">
    <property type="protein sequence ID" value="KAB2346067.1"/>
    <property type="molecule type" value="Genomic_DNA"/>
</dbReference>
<feature type="transmembrane region" description="Helical" evidence="2">
    <location>
        <begin position="234"/>
        <end position="258"/>
    </location>
</feature>
<organism evidence="4 5">
    <name type="scientific">Actinomadura rudentiformis</name>
    <dbReference type="NCBI Taxonomy" id="359158"/>
    <lineage>
        <taxon>Bacteria</taxon>
        <taxon>Bacillati</taxon>
        <taxon>Actinomycetota</taxon>
        <taxon>Actinomycetes</taxon>
        <taxon>Streptosporangiales</taxon>
        <taxon>Thermomonosporaceae</taxon>
        <taxon>Actinomadura</taxon>
    </lineage>
</organism>
<feature type="chain" id="PRO_5026134634" evidence="3">
    <location>
        <begin position="29"/>
        <end position="317"/>
    </location>
</feature>
<proteinExistence type="predicted"/>
<dbReference type="AlphaFoldDB" id="A0A6H9YXY4"/>
<feature type="region of interest" description="Disordered" evidence="1">
    <location>
        <begin position="269"/>
        <end position="317"/>
    </location>
</feature>
<dbReference type="RefSeq" id="WP_151564185.1">
    <property type="nucleotide sequence ID" value="NZ_WBMT01000012.1"/>
</dbReference>
<dbReference type="Proteomes" id="UP000468735">
    <property type="component" value="Unassembled WGS sequence"/>
</dbReference>
<reference evidence="4 5" key="1">
    <citation type="submission" date="2019-09" db="EMBL/GenBank/DDBJ databases">
        <title>Actinomadura physcomitrii sp. nov., a novel actinomycete isolated from moss [Physcomitrium sphaericum (Ludw) Fuernr].</title>
        <authorList>
            <person name="Zhuang X."/>
            <person name="Liu C."/>
        </authorList>
    </citation>
    <scope>NUCLEOTIDE SEQUENCE [LARGE SCALE GENOMIC DNA]</scope>
    <source>
        <strain evidence="4 5">HMC1</strain>
    </source>
</reference>
<name>A0A6H9YXY4_9ACTN</name>
<gene>
    <name evidence="4" type="ORF">F8566_25525</name>
</gene>
<keyword evidence="2" id="KW-0812">Transmembrane</keyword>
<keyword evidence="2" id="KW-0472">Membrane</keyword>
<accession>A0A6H9YXY4</accession>
<evidence type="ECO:0000313" key="4">
    <source>
        <dbReference type="EMBL" id="KAB2346067.1"/>
    </source>
</evidence>
<keyword evidence="3" id="KW-0732">Signal</keyword>
<keyword evidence="5" id="KW-1185">Reference proteome</keyword>
<feature type="region of interest" description="Disordered" evidence="1">
    <location>
        <begin position="153"/>
        <end position="193"/>
    </location>
</feature>